<dbReference type="GO" id="GO:0006367">
    <property type="term" value="P:transcription initiation at RNA polymerase II promoter"/>
    <property type="evidence" value="ECO:0007669"/>
    <property type="project" value="InterPro"/>
</dbReference>
<dbReference type="NCBIfam" id="TIGR00603">
    <property type="entry name" value="rad25"/>
    <property type="match status" value="1"/>
</dbReference>
<evidence type="ECO:0000256" key="1">
    <source>
        <dbReference type="ARBA" id="ARBA00004123"/>
    </source>
</evidence>
<dbReference type="Pfam" id="PF13625">
    <property type="entry name" value="Helicase_C_3"/>
    <property type="match status" value="1"/>
</dbReference>
<evidence type="ECO:0000256" key="6">
    <source>
        <dbReference type="ARBA" id="ARBA00022806"/>
    </source>
</evidence>
<evidence type="ECO:0000256" key="11">
    <source>
        <dbReference type="ARBA" id="ARBA00023242"/>
    </source>
</evidence>
<name>A4VE44_TETTS</name>
<dbReference type="KEGG" id="tet:TTHERM_00400821"/>
<evidence type="ECO:0000256" key="12">
    <source>
        <dbReference type="ARBA" id="ARBA00034617"/>
    </source>
</evidence>
<dbReference type="GO" id="GO:0005524">
    <property type="term" value="F:ATP binding"/>
    <property type="evidence" value="ECO:0007669"/>
    <property type="project" value="UniProtKB-KW"/>
</dbReference>
<keyword evidence="6 17" id="KW-0347">Helicase</keyword>
<dbReference type="Pfam" id="PF04851">
    <property type="entry name" value="ResIII"/>
    <property type="match status" value="1"/>
</dbReference>
<dbReference type="SUPFAM" id="SSF52540">
    <property type="entry name" value="P-loop containing nucleoside triphosphate hydrolases"/>
    <property type="match status" value="1"/>
</dbReference>
<proteinExistence type="inferred from homology"/>
<evidence type="ECO:0000256" key="3">
    <source>
        <dbReference type="ARBA" id="ARBA00022741"/>
    </source>
</evidence>
<evidence type="ECO:0000256" key="7">
    <source>
        <dbReference type="ARBA" id="ARBA00022840"/>
    </source>
</evidence>
<dbReference type="PANTHER" id="PTHR11274:SF0">
    <property type="entry name" value="GENERAL TRANSCRIPTION AND DNA REPAIR FACTOR IIH HELICASE SUBUNIT XPB"/>
    <property type="match status" value="1"/>
</dbReference>
<dbReference type="STRING" id="312017.A4VE44"/>
<dbReference type="GO" id="GO:0043138">
    <property type="term" value="F:3'-5' DNA helicase activity"/>
    <property type="evidence" value="ECO:0007669"/>
    <property type="project" value="UniProtKB-EC"/>
</dbReference>
<dbReference type="SMART" id="SM00490">
    <property type="entry name" value="HELICc"/>
    <property type="match status" value="1"/>
</dbReference>
<keyword evidence="10" id="KW-0413">Isomerase</keyword>
<dbReference type="GO" id="GO:0005675">
    <property type="term" value="C:transcription factor TFIIH holo complex"/>
    <property type="evidence" value="ECO:0007669"/>
    <property type="project" value="TreeGrafter"/>
</dbReference>
<protein>
    <recommendedName>
        <fullName evidence="13">DNA 3'-5' helicase</fullName>
        <ecNumber evidence="13">5.6.2.4</ecNumber>
    </recommendedName>
</protein>
<keyword evidence="11" id="KW-0539">Nucleus</keyword>
<dbReference type="PROSITE" id="PS51194">
    <property type="entry name" value="HELICASE_CTER"/>
    <property type="match status" value="1"/>
</dbReference>
<evidence type="ECO:0000256" key="2">
    <source>
        <dbReference type="ARBA" id="ARBA00006637"/>
    </source>
</evidence>
<dbReference type="Proteomes" id="UP000009168">
    <property type="component" value="Unassembled WGS sequence"/>
</dbReference>
<evidence type="ECO:0000256" key="14">
    <source>
        <dbReference type="ARBA" id="ARBA00048988"/>
    </source>
</evidence>
<comment type="similarity">
    <text evidence="2">Belongs to the helicase family. RAD25/XPB subfamily.</text>
</comment>
<dbReference type="OMA" id="CIADETQ"/>
<organism evidence="17 18">
    <name type="scientific">Tetrahymena thermophila (strain SB210)</name>
    <dbReference type="NCBI Taxonomy" id="312017"/>
    <lineage>
        <taxon>Eukaryota</taxon>
        <taxon>Sar</taxon>
        <taxon>Alveolata</taxon>
        <taxon>Ciliophora</taxon>
        <taxon>Intramacronucleata</taxon>
        <taxon>Oligohymenophorea</taxon>
        <taxon>Hymenostomatida</taxon>
        <taxon>Tetrahymenina</taxon>
        <taxon>Tetrahymenidae</taxon>
        <taxon>Tetrahymena</taxon>
    </lineage>
</organism>
<dbReference type="Pfam" id="PF16203">
    <property type="entry name" value="ERCC3_RAD25_C"/>
    <property type="match status" value="1"/>
</dbReference>
<evidence type="ECO:0000256" key="13">
    <source>
        <dbReference type="ARBA" id="ARBA00034808"/>
    </source>
</evidence>
<dbReference type="InParanoid" id="A4VE44"/>
<dbReference type="Gene3D" id="3.40.50.300">
    <property type="entry name" value="P-loop containing nucleotide triphosphate hydrolases"/>
    <property type="match status" value="2"/>
</dbReference>
<evidence type="ECO:0000256" key="8">
    <source>
        <dbReference type="ARBA" id="ARBA00023125"/>
    </source>
</evidence>
<dbReference type="OrthoDB" id="10262986at2759"/>
<keyword evidence="8" id="KW-0238">DNA-binding</keyword>
<dbReference type="InterPro" id="IPR001161">
    <property type="entry name" value="XPB/Ssl2"/>
</dbReference>
<dbReference type="GO" id="GO:0006289">
    <property type="term" value="P:nucleotide-excision repair"/>
    <property type="evidence" value="ECO:0007669"/>
    <property type="project" value="InterPro"/>
</dbReference>
<dbReference type="CDD" id="cd18789">
    <property type="entry name" value="SF2_C_XPB"/>
    <property type="match status" value="1"/>
</dbReference>
<dbReference type="eggNOG" id="KOG1123">
    <property type="taxonomic scope" value="Eukaryota"/>
</dbReference>
<accession>A4VE44</accession>
<evidence type="ECO:0000256" key="4">
    <source>
        <dbReference type="ARBA" id="ARBA00022763"/>
    </source>
</evidence>
<dbReference type="GO" id="GO:0016787">
    <property type="term" value="F:hydrolase activity"/>
    <property type="evidence" value="ECO:0007669"/>
    <property type="project" value="UniProtKB-KW"/>
</dbReference>
<evidence type="ECO:0000256" key="10">
    <source>
        <dbReference type="ARBA" id="ARBA00023235"/>
    </source>
</evidence>
<dbReference type="RefSeq" id="XP_001470758.1">
    <property type="nucleotide sequence ID" value="XM_001470708.2"/>
</dbReference>
<dbReference type="HOGENOM" id="CLU_008213_0_1_1"/>
<dbReference type="InterPro" id="IPR006935">
    <property type="entry name" value="Helicase/UvrB_N"/>
</dbReference>
<comment type="subcellular location">
    <subcellularLocation>
        <location evidence="1">Nucleus</location>
    </subcellularLocation>
</comment>
<keyword evidence="5" id="KW-0378">Hydrolase</keyword>
<dbReference type="GO" id="GO:0000112">
    <property type="term" value="C:nucleotide-excision repair factor 3 complex"/>
    <property type="evidence" value="ECO:0007669"/>
    <property type="project" value="TreeGrafter"/>
</dbReference>
<dbReference type="GO" id="GO:0097550">
    <property type="term" value="C:transcription preinitiation complex"/>
    <property type="evidence" value="ECO:0007669"/>
    <property type="project" value="TreeGrafter"/>
</dbReference>
<keyword evidence="3" id="KW-0547">Nucleotide-binding</keyword>
<dbReference type="GeneID" id="7827918"/>
<dbReference type="InterPro" id="IPR032830">
    <property type="entry name" value="XPB/Ssl2_N"/>
</dbReference>
<keyword evidence="7" id="KW-0067">ATP-binding</keyword>
<gene>
    <name evidence="17" type="ORF">TTHERM_00400821</name>
</gene>
<evidence type="ECO:0000256" key="9">
    <source>
        <dbReference type="ARBA" id="ARBA00023204"/>
    </source>
</evidence>
<dbReference type="PRINTS" id="PR00851">
    <property type="entry name" value="XRODRMPGMNTB"/>
</dbReference>
<dbReference type="AlphaFoldDB" id="A4VE44"/>
<keyword evidence="9" id="KW-0234">DNA repair</keyword>
<dbReference type="EMBL" id="GG662719">
    <property type="protein sequence ID" value="EDK31797.1"/>
    <property type="molecule type" value="Genomic_DNA"/>
</dbReference>
<dbReference type="PROSITE" id="PS51192">
    <property type="entry name" value="HELICASE_ATP_BIND_1"/>
    <property type="match status" value="1"/>
</dbReference>
<dbReference type="SMART" id="SM00487">
    <property type="entry name" value="DEXDc"/>
    <property type="match status" value="1"/>
</dbReference>
<dbReference type="GO" id="GO:0003677">
    <property type="term" value="F:DNA binding"/>
    <property type="evidence" value="ECO:0007669"/>
    <property type="project" value="UniProtKB-KW"/>
</dbReference>
<feature type="domain" description="Helicase C-terminal" evidence="16">
    <location>
        <begin position="498"/>
        <end position="652"/>
    </location>
</feature>
<evidence type="ECO:0000259" key="15">
    <source>
        <dbReference type="PROSITE" id="PS51192"/>
    </source>
</evidence>
<feature type="domain" description="Helicase ATP-binding" evidence="15">
    <location>
        <begin position="265"/>
        <end position="444"/>
    </location>
</feature>
<evidence type="ECO:0000313" key="18">
    <source>
        <dbReference type="Proteomes" id="UP000009168"/>
    </source>
</evidence>
<comment type="catalytic activity">
    <reaction evidence="12">
        <text>Couples ATP hydrolysis with the unwinding of duplex DNA by translocating in the 3'-5' direction.</text>
        <dbReference type="EC" id="5.6.2.4"/>
    </reaction>
</comment>
<dbReference type="InterPro" id="IPR027417">
    <property type="entry name" value="P-loop_NTPase"/>
</dbReference>
<comment type="catalytic activity">
    <reaction evidence="14">
        <text>ATP + H2O = ADP + phosphate + H(+)</text>
        <dbReference type="Rhea" id="RHEA:13065"/>
        <dbReference type="ChEBI" id="CHEBI:15377"/>
        <dbReference type="ChEBI" id="CHEBI:15378"/>
        <dbReference type="ChEBI" id="CHEBI:30616"/>
        <dbReference type="ChEBI" id="CHEBI:43474"/>
        <dbReference type="ChEBI" id="CHEBI:456216"/>
        <dbReference type="EC" id="5.6.2.4"/>
    </reaction>
</comment>
<dbReference type="EC" id="5.6.2.4" evidence="13"/>
<sequence>MSVPVQYIADYSNTPEARLKKNHQKYCLYLKPADRDYSSSFEIQENRGFFPETLYIFVEAFHEKYKEVYEFLIKIAEPVNKPNFIHVYKITLFSMYTAMSLNLNAEKIIESLMQYSKNEVIPKSFIEFIENKTKKAGSAYLYMIKKNYYLKIHQEFLEKIIRIDEEPYKSIIEMEQNPPQQLLQTQEESRVWNFKFYRIKQKHNLFQITEKIIKEGISLINEYHDDKESQNDLSSNVQIPYKKLDIELRQITQPRIYQQKALKNIFVCEKPRSATIVLPCGAGKTLLGIIVTEKIKGNTIVICDIDTATKQWKNEFIRWTTVKPDRIKIYTGKTKNLQEKQTKPFILITTFKQLSSIIKSNKLQKEKRQDMDTSSKYETKMDHYIQEEMEWDLCIADETQYSAASTYKKIFEEFNFKLKIGLTATPYREDNKIDDLFHVIGPKLYEANISELIQDSYLAKPYCVVFRCKMHECCEDFMKDRKFKNKPSLQSGNPEKFKLLYYLIKFHESRKDKILVFCDQIPVLKYYSQKMGYPAIYGEVGLLEKLVWLDLFRKGEINTLFLSRVGDTALDLPIANVCIQIGFQFGSRRQEVQRLGRIMRRKEGQKGEYNAFFYTIVSKNTEQAQFYYRRQKSLMDLGINFEVIDIDEQNGNKFKYDPDILDQKIIRASDEIIKDVKKDAWFLIQDQPDKKVDEQDDD</sequence>
<dbReference type="InterPro" id="IPR032438">
    <property type="entry name" value="ERCC3_RAD25_C"/>
</dbReference>
<dbReference type="InterPro" id="IPR050615">
    <property type="entry name" value="ATP-dep_DNA_Helicase"/>
</dbReference>
<evidence type="ECO:0000256" key="5">
    <source>
        <dbReference type="ARBA" id="ARBA00022801"/>
    </source>
</evidence>
<evidence type="ECO:0000259" key="16">
    <source>
        <dbReference type="PROSITE" id="PS51194"/>
    </source>
</evidence>
<dbReference type="InterPro" id="IPR001650">
    <property type="entry name" value="Helicase_C-like"/>
</dbReference>
<dbReference type="InterPro" id="IPR014001">
    <property type="entry name" value="Helicase_ATP-bd"/>
</dbReference>
<reference evidence="18" key="1">
    <citation type="journal article" date="2006" name="PLoS Biol.">
        <title>Macronuclear genome sequence of the ciliate Tetrahymena thermophila, a model eukaryote.</title>
        <authorList>
            <person name="Eisen J.A."/>
            <person name="Coyne R.S."/>
            <person name="Wu M."/>
            <person name="Wu D."/>
            <person name="Thiagarajan M."/>
            <person name="Wortman J.R."/>
            <person name="Badger J.H."/>
            <person name="Ren Q."/>
            <person name="Amedeo P."/>
            <person name="Jones K.M."/>
            <person name="Tallon L.J."/>
            <person name="Delcher A.L."/>
            <person name="Salzberg S.L."/>
            <person name="Silva J.C."/>
            <person name="Haas B.J."/>
            <person name="Majoros W.H."/>
            <person name="Farzad M."/>
            <person name="Carlton J.M."/>
            <person name="Smith R.K. Jr."/>
            <person name="Garg J."/>
            <person name="Pearlman R.E."/>
            <person name="Karrer K.M."/>
            <person name="Sun L."/>
            <person name="Manning G."/>
            <person name="Elde N.C."/>
            <person name="Turkewitz A.P."/>
            <person name="Asai D.J."/>
            <person name="Wilkes D.E."/>
            <person name="Wang Y."/>
            <person name="Cai H."/>
            <person name="Collins K."/>
            <person name="Stewart B.A."/>
            <person name="Lee S.R."/>
            <person name="Wilamowska K."/>
            <person name="Weinberg Z."/>
            <person name="Ruzzo W.L."/>
            <person name="Wloga D."/>
            <person name="Gaertig J."/>
            <person name="Frankel J."/>
            <person name="Tsao C.-C."/>
            <person name="Gorovsky M.A."/>
            <person name="Keeling P.J."/>
            <person name="Waller R.F."/>
            <person name="Patron N.J."/>
            <person name="Cherry J.M."/>
            <person name="Stover N.A."/>
            <person name="Krieger C.J."/>
            <person name="del Toro C."/>
            <person name="Ryder H.F."/>
            <person name="Williamson S.C."/>
            <person name="Barbeau R.A."/>
            <person name="Hamilton E.P."/>
            <person name="Orias E."/>
        </authorList>
    </citation>
    <scope>NUCLEOTIDE SEQUENCE [LARGE SCALE GENOMIC DNA]</scope>
    <source>
        <strain evidence="18">SB210</strain>
    </source>
</reference>
<keyword evidence="18" id="KW-1185">Reference proteome</keyword>
<evidence type="ECO:0000313" key="17">
    <source>
        <dbReference type="EMBL" id="EDK31797.1"/>
    </source>
</evidence>
<keyword evidence="4" id="KW-0227">DNA damage</keyword>
<dbReference type="PANTHER" id="PTHR11274">
    <property type="entry name" value="RAD25/XP-B DNA REPAIR HELICASE"/>
    <property type="match status" value="1"/>
</dbReference>